<comment type="caution">
    <text evidence="3">The sequence shown here is derived from an EMBL/GenBank/DDBJ whole genome shotgun (WGS) entry which is preliminary data.</text>
</comment>
<organism evidence="3 4">
    <name type="scientific">Daldinia eschscholtzii</name>
    <dbReference type="NCBI Taxonomy" id="292717"/>
    <lineage>
        <taxon>Eukaryota</taxon>
        <taxon>Fungi</taxon>
        <taxon>Dikarya</taxon>
        <taxon>Ascomycota</taxon>
        <taxon>Pezizomycotina</taxon>
        <taxon>Sordariomycetes</taxon>
        <taxon>Xylariomycetidae</taxon>
        <taxon>Xylariales</taxon>
        <taxon>Hypoxylaceae</taxon>
        <taxon>Daldinia</taxon>
    </lineage>
</organism>
<dbReference type="AlphaFoldDB" id="A0AAX6MK88"/>
<accession>A0AAX6MK88</accession>
<feature type="chain" id="PRO_5043545325" evidence="2">
    <location>
        <begin position="20"/>
        <end position="168"/>
    </location>
</feature>
<evidence type="ECO:0000256" key="2">
    <source>
        <dbReference type="SAM" id="SignalP"/>
    </source>
</evidence>
<sequence length="168" mass="18905">MKFFATVIAGLSLALQTQAACPTVKQISDWIESKGHHLDKTVFYTSPYSTNRDAMNYANEIGGKFWGNIYPNDQYYEWLGDCGPGPAQDELAPRMSEALARKTTGSAYVMLKKGAAPRPDSVFMKYEYPNLKVKVYAVNPEDHNEKKEWTPGTSWKRAVPFGDVPKEE</sequence>
<gene>
    <name evidence="3" type="ORF">Daesc_005368</name>
</gene>
<evidence type="ECO:0000313" key="4">
    <source>
        <dbReference type="Proteomes" id="UP001369815"/>
    </source>
</evidence>
<dbReference type="Proteomes" id="UP001369815">
    <property type="component" value="Unassembled WGS sequence"/>
</dbReference>
<name>A0AAX6MK88_9PEZI</name>
<dbReference type="EMBL" id="JBANMG010000005">
    <property type="protein sequence ID" value="KAK6953068.1"/>
    <property type="molecule type" value="Genomic_DNA"/>
</dbReference>
<evidence type="ECO:0000256" key="1">
    <source>
        <dbReference type="SAM" id="MobiDB-lite"/>
    </source>
</evidence>
<keyword evidence="2" id="KW-0732">Signal</keyword>
<feature type="signal peptide" evidence="2">
    <location>
        <begin position="1"/>
        <end position="19"/>
    </location>
</feature>
<feature type="region of interest" description="Disordered" evidence="1">
    <location>
        <begin position="143"/>
        <end position="168"/>
    </location>
</feature>
<keyword evidence="4" id="KW-1185">Reference proteome</keyword>
<protein>
    <submittedName>
        <fullName evidence="3">Uncharacterized protein</fullName>
    </submittedName>
</protein>
<reference evidence="3 4" key="1">
    <citation type="journal article" date="2024" name="Front Chem Biol">
        <title>Unveiling the potential of Daldinia eschscholtzii MFLUCC 19-0629 through bioactivity and bioinformatics studies for enhanced sustainable agriculture production.</title>
        <authorList>
            <person name="Brooks S."/>
            <person name="Weaver J.A."/>
            <person name="Klomchit A."/>
            <person name="Alharthi S.A."/>
            <person name="Onlamun T."/>
            <person name="Nurani R."/>
            <person name="Vong T.K."/>
            <person name="Alberti F."/>
            <person name="Greco C."/>
        </authorList>
    </citation>
    <scope>NUCLEOTIDE SEQUENCE [LARGE SCALE GENOMIC DNA]</scope>
    <source>
        <strain evidence="3">MFLUCC 19-0629</strain>
    </source>
</reference>
<proteinExistence type="predicted"/>
<evidence type="ECO:0000313" key="3">
    <source>
        <dbReference type="EMBL" id="KAK6953068.1"/>
    </source>
</evidence>
<dbReference type="SUPFAM" id="SSF52309">
    <property type="entry name" value="N-(deoxy)ribosyltransferase-like"/>
    <property type="match status" value="1"/>
</dbReference>